<evidence type="ECO:0000313" key="3">
    <source>
        <dbReference type="Proteomes" id="UP000604161"/>
    </source>
</evidence>
<evidence type="ECO:0000256" key="1">
    <source>
        <dbReference type="SAM" id="SignalP"/>
    </source>
</evidence>
<keyword evidence="1" id="KW-0732">Signal</keyword>
<dbReference type="EMBL" id="JACYFC010000001">
    <property type="protein sequence ID" value="MBD5769965.1"/>
    <property type="molecule type" value="Genomic_DNA"/>
</dbReference>
<sequence length="144" mass="15304">MKLIKYFSIFFVPAVLFGCASGSHTLTGDPRPEIEVDQVSVFTETPTFDYVVVGAVRVSSGNSFTEESRIESATEELKEQAAKIGANGVVLDDVTQLSFRGLGSNVGLGLSSRSGVGASLGSSFSFPTTEMTGTAIYYEVEIIE</sequence>
<dbReference type="PROSITE" id="PS51257">
    <property type="entry name" value="PROKAR_LIPOPROTEIN"/>
    <property type="match status" value="1"/>
</dbReference>
<feature type="chain" id="PRO_5046108432" description="LPP20 lipoprotein" evidence="1">
    <location>
        <begin position="21"/>
        <end position="144"/>
    </location>
</feature>
<evidence type="ECO:0000313" key="2">
    <source>
        <dbReference type="EMBL" id="MBD5769965.1"/>
    </source>
</evidence>
<comment type="caution">
    <text evidence="2">The sequence shown here is derived from an EMBL/GenBank/DDBJ whole genome shotgun (WGS) entry which is preliminary data.</text>
</comment>
<reference evidence="2 3" key="1">
    <citation type="submission" date="2020-09" db="EMBL/GenBank/DDBJ databases">
        <title>Marinomonas sp. nov., isolated from the cysticercosis algae of Qingdao, China.</title>
        <authorList>
            <person name="Sun X."/>
        </authorList>
    </citation>
    <scope>NUCLEOTIDE SEQUENCE [LARGE SCALE GENOMIC DNA]</scope>
    <source>
        <strain evidence="2 3">SM2066</strain>
    </source>
</reference>
<proteinExistence type="predicted"/>
<keyword evidence="3" id="KW-1185">Reference proteome</keyword>
<name>A0ABR8NV87_9GAMM</name>
<accession>A0ABR8NV87</accession>
<gene>
    <name evidence="2" type="ORF">IF202_02790</name>
</gene>
<dbReference type="Proteomes" id="UP000604161">
    <property type="component" value="Unassembled WGS sequence"/>
</dbReference>
<dbReference type="RefSeq" id="WP_191593338.1">
    <property type="nucleotide sequence ID" value="NZ_JACYFC010000001.1"/>
</dbReference>
<organism evidence="2 3">
    <name type="scientific">Marinomonas colpomeniae</name>
    <dbReference type="NCBI Taxonomy" id="2774408"/>
    <lineage>
        <taxon>Bacteria</taxon>
        <taxon>Pseudomonadati</taxon>
        <taxon>Pseudomonadota</taxon>
        <taxon>Gammaproteobacteria</taxon>
        <taxon>Oceanospirillales</taxon>
        <taxon>Oceanospirillaceae</taxon>
        <taxon>Marinomonas</taxon>
    </lineage>
</organism>
<evidence type="ECO:0008006" key="4">
    <source>
        <dbReference type="Google" id="ProtNLM"/>
    </source>
</evidence>
<feature type="signal peptide" evidence="1">
    <location>
        <begin position="1"/>
        <end position="20"/>
    </location>
</feature>
<protein>
    <recommendedName>
        <fullName evidence="4">LPP20 lipoprotein</fullName>
    </recommendedName>
</protein>